<sequence length="319" mass="36035">MVINLKHKKLLISLVTIITVLIVAFVGAGFYFFNVACVPSHKSFISANTKVVKKSDPLAKEKKWYFAQPKKHWYLKSASQNYRLDANYLPDKKSKKTVIILHGYMKNKDEMSAYASLFHQLGYNVLLPDARAHGQSQGKYIGYGWIEKADVKKWAKQVVKKNGPHSKIVIFGVSMGGATTMMTSGEKLPKQVKAFVEDCGYSNVKAEIEHEANSLYHMPAFPRFPLVEILSGINRVKVGYFLGDGSSVKQLAKNKRPMLFIHGAKDTFVPTKMVYANYHASRGPKQLWVVPGAKHAKSFETHPKLYQQHVATFLHKYVK</sequence>
<evidence type="ECO:0000256" key="1">
    <source>
        <dbReference type="SAM" id="Phobius"/>
    </source>
</evidence>
<keyword evidence="1" id="KW-0812">Transmembrane</keyword>
<dbReference type="SUPFAM" id="SSF53474">
    <property type="entry name" value="alpha/beta-Hydrolases"/>
    <property type="match status" value="1"/>
</dbReference>
<dbReference type="GO" id="GO:0016787">
    <property type="term" value="F:hydrolase activity"/>
    <property type="evidence" value="ECO:0007669"/>
    <property type="project" value="UniProtKB-KW"/>
</dbReference>
<protein>
    <submittedName>
        <fullName evidence="3">Alpha/beta hydrolase</fullName>
    </submittedName>
</protein>
<dbReference type="Proteomes" id="UP000288291">
    <property type="component" value="Unassembled WGS sequence"/>
</dbReference>
<organism evidence="3 4">
    <name type="scientific">Lactobacillus xujianguonis</name>
    <dbReference type="NCBI Taxonomy" id="2495899"/>
    <lineage>
        <taxon>Bacteria</taxon>
        <taxon>Bacillati</taxon>
        <taxon>Bacillota</taxon>
        <taxon>Bacilli</taxon>
        <taxon>Lactobacillales</taxon>
        <taxon>Lactobacillaceae</taxon>
        <taxon>Lactobacillus</taxon>
    </lineage>
</organism>
<comment type="caution">
    <text evidence="3">The sequence shown here is derived from an EMBL/GenBank/DDBJ whole genome shotgun (WGS) entry which is preliminary data.</text>
</comment>
<dbReference type="EMBL" id="RXIA01000005">
    <property type="protein sequence ID" value="RVU71312.1"/>
    <property type="molecule type" value="Genomic_DNA"/>
</dbReference>
<dbReference type="Gene3D" id="3.40.50.1820">
    <property type="entry name" value="alpha/beta hydrolase"/>
    <property type="match status" value="1"/>
</dbReference>
<evidence type="ECO:0000313" key="3">
    <source>
        <dbReference type="EMBL" id="RVU71312.1"/>
    </source>
</evidence>
<keyword evidence="3" id="KW-0378">Hydrolase</keyword>
<reference evidence="3 4" key="1">
    <citation type="submission" date="2018-12" db="EMBL/GenBank/DDBJ databases">
        <authorList>
            <person name="Meng J."/>
        </authorList>
    </citation>
    <scope>NUCLEOTIDE SEQUENCE [LARGE SCALE GENOMIC DNA]</scope>
    <source>
        <strain evidence="3 4">HT111-2</strain>
    </source>
</reference>
<gene>
    <name evidence="3" type="ORF">EJK17_02385</name>
</gene>
<proteinExistence type="predicted"/>
<keyword evidence="4" id="KW-1185">Reference proteome</keyword>
<evidence type="ECO:0000259" key="2">
    <source>
        <dbReference type="Pfam" id="PF12146"/>
    </source>
</evidence>
<dbReference type="InterPro" id="IPR052920">
    <property type="entry name" value="DNA-binding_regulatory"/>
</dbReference>
<dbReference type="InterPro" id="IPR022742">
    <property type="entry name" value="Hydrolase_4"/>
</dbReference>
<feature type="domain" description="Serine aminopeptidase S33" evidence="2">
    <location>
        <begin position="93"/>
        <end position="196"/>
    </location>
</feature>
<keyword evidence="1" id="KW-1133">Transmembrane helix</keyword>
<evidence type="ECO:0000313" key="4">
    <source>
        <dbReference type="Proteomes" id="UP000288291"/>
    </source>
</evidence>
<dbReference type="PANTHER" id="PTHR43358">
    <property type="entry name" value="ALPHA/BETA-HYDROLASE"/>
    <property type="match status" value="1"/>
</dbReference>
<dbReference type="AlphaFoldDB" id="A0A437SWQ2"/>
<keyword evidence="1" id="KW-0472">Membrane</keyword>
<dbReference type="Pfam" id="PF12146">
    <property type="entry name" value="Hydrolase_4"/>
    <property type="match status" value="1"/>
</dbReference>
<name>A0A437SWQ2_9LACO</name>
<dbReference type="InterPro" id="IPR029058">
    <property type="entry name" value="AB_hydrolase_fold"/>
</dbReference>
<dbReference type="PANTHER" id="PTHR43358:SF4">
    <property type="entry name" value="ALPHA_BETA HYDROLASE FOLD-1 DOMAIN-CONTAINING PROTEIN"/>
    <property type="match status" value="1"/>
</dbReference>
<feature type="transmembrane region" description="Helical" evidence="1">
    <location>
        <begin position="12"/>
        <end position="33"/>
    </location>
</feature>
<accession>A0A437SWQ2</accession>